<dbReference type="Pfam" id="PF02491">
    <property type="entry name" value="SHS2_FTSA"/>
    <property type="match status" value="1"/>
</dbReference>
<name>A0A5S9M8C9_BACIA</name>
<dbReference type="InterPro" id="IPR043129">
    <property type="entry name" value="ATPase_NBD"/>
</dbReference>
<dbReference type="SMART" id="SM00842">
    <property type="entry name" value="FtsA"/>
    <property type="match status" value="1"/>
</dbReference>
<dbReference type="GO" id="GO:0051301">
    <property type="term" value="P:cell division"/>
    <property type="evidence" value="ECO:0007669"/>
    <property type="project" value="InterPro"/>
</dbReference>
<sequence>MVGFPLQKAIVGINGNHIHIQNTSGVVAVSSENKEIHAEDVRRVLDAAQVVSIPQEHLVVDVIPRQFIVDGRDEITDPKKNAWCSARGGWNVNYRF</sequence>
<dbReference type="InterPro" id="IPR003494">
    <property type="entry name" value="SHS2_FtsA"/>
</dbReference>
<organism evidence="2 3">
    <name type="scientific">Bacillus safensis</name>
    <dbReference type="NCBI Taxonomy" id="561879"/>
    <lineage>
        <taxon>Bacteria</taxon>
        <taxon>Bacillati</taxon>
        <taxon>Bacillota</taxon>
        <taxon>Bacilli</taxon>
        <taxon>Bacillales</taxon>
        <taxon>Bacillaceae</taxon>
        <taxon>Bacillus</taxon>
    </lineage>
</organism>
<dbReference type="SUPFAM" id="SSF53067">
    <property type="entry name" value="Actin-like ATPase domain"/>
    <property type="match status" value="1"/>
</dbReference>
<proteinExistence type="predicted"/>
<dbReference type="EMBL" id="AP021906">
    <property type="protein sequence ID" value="BBP89128.1"/>
    <property type="molecule type" value="Genomic_DNA"/>
</dbReference>
<evidence type="ECO:0000313" key="3">
    <source>
        <dbReference type="Proteomes" id="UP000464658"/>
    </source>
</evidence>
<feature type="domain" description="SHS2" evidence="1">
    <location>
        <begin position="1"/>
        <end position="89"/>
    </location>
</feature>
<reference evidence="2 3" key="1">
    <citation type="submission" date="2019-12" db="EMBL/GenBank/DDBJ databases">
        <title>Full genome sequence of a Bacillus safensis strain isolated from commercially available natto in Indonesia.</title>
        <authorList>
            <person name="Yoshida M."/>
            <person name="Uomi M."/>
            <person name="Waturangi D."/>
            <person name="Ekaputri J.J."/>
            <person name="Setiamarga D.H.E."/>
        </authorList>
    </citation>
    <scope>NUCLEOTIDE SEQUENCE [LARGE SCALE GENOMIC DNA]</scope>
    <source>
        <strain evidence="2 3">IDN1</strain>
    </source>
</reference>
<evidence type="ECO:0000313" key="2">
    <source>
        <dbReference type="EMBL" id="BBP89128.1"/>
    </source>
</evidence>
<gene>
    <name evidence="2" type="ORF">BsIDN1_27460</name>
</gene>
<protein>
    <recommendedName>
        <fullName evidence="1">SHS2 domain-containing protein</fullName>
    </recommendedName>
</protein>
<evidence type="ECO:0000259" key="1">
    <source>
        <dbReference type="SMART" id="SM00842"/>
    </source>
</evidence>
<dbReference type="AlphaFoldDB" id="A0A5S9M8C9"/>
<dbReference type="Proteomes" id="UP000464658">
    <property type="component" value="Chromosome"/>
</dbReference>
<accession>A0A5S9M8C9</accession>